<keyword evidence="1" id="KW-0732">Signal</keyword>
<proteinExistence type="predicted"/>
<dbReference type="EMBL" id="FQZK01000003">
    <property type="protein sequence ID" value="SHI97911.1"/>
    <property type="molecule type" value="Genomic_DNA"/>
</dbReference>
<name>A0A1M6FJK9_9ACTN</name>
<dbReference type="Proteomes" id="UP000184452">
    <property type="component" value="Unassembled WGS sequence"/>
</dbReference>
<keyword evidence="3" id="KW-1185">Reference proteome</keyword>
<accession>A0A1M6FJK9</accession>
<evidence type="ECO:0000313" key="3">
    <source>
        <dbReference type="Proteomes" id="UP000184452"/>
    </source>
</evidence>
<evidence type="ECO:0008006" key="4">
    <source>
        <dbReference type="Google" id="ProtNLM"/>
    </source>
</evidence>
<organism evidence="2 3">
    <name type="scientific">Nocardiopsis flavescens</name>
    <dbReference type="NCBI Taxonomy" id="758803"/>
    <lineage>
        <taxon>Bacteria</taxon>
        <taxon>Bacillati</taxon>
        <taxon>Actinomycetota</taxon>
        <taxon>Actinomycetes</taxon>
        <taxon>Streptosporangiales</taxon>
        <taxon>Nocardiopsidaceae</taxon>
        <taxon>Nocardiopsis</taxon>
    </lineage>
</organism>
<protein>
    <recommendedName>
        <fullName evidence="4">Secreted protein</fullName>
    </recommendedName>
</protein>
<feature type="signal peptide" evidence="1">
    <location>
        <begin position="1"/>
        <end position="29"/>
    </location>
</feature>
<sequence length="178" mass="17923">MASVPTLTSPPSRACALLGAAALVLTVAACGDGHGYTPDELDGMVADSAGADGPGSGATAPPETVFDPELLLCTPAVDTAGVPGEGSWSTEAPRSAVGEGPVELGLLPPEDVEPTGVTITVRTPADEIHVLETDTVPGEWAHVRYPEEDGAELAPGVYTAVWSDTATGTPLTCDGFEV</sequence>
<reference evidence="2 3" key="1">
    <citation type="submission" date="2016-11" db="EMBL/GenBank/DDBJ databases">
        <authorList>
            <person name="Jaros S."/>
            <person name="Januszkiewicz K."/>
            <person name="Wedrychowicz H."/>
        </authorList>
    </citation>
    <scope>NUCLEOTIDE SEQUENCE [LARGE SCALE GENOMIC DNA]</scope>
    <source>
        <strain evidence="2 3">CGMCC 4.5723</strain>
    </source>
</reference>
<feature type="chain" id="PRO_5038903305" description="Secreted protein" evidence="1">
    <location>
        <begin position="30"/>
        <end position="178"/>
    </location>
</feature>
<evidence type="ECO:0000313" key="2">
    <source>
        <dbReference type="EMBL" id="SHI97911.1"/>
    </source>
</evidence>
<gene>
    <name evidence="2" type="ORF">SAMN05421803_10354</name>
</gene>
<dbReference type="STRING" id="758803.SAMN05421803_10354"/>
<evidence type="ECO:0000256" key="1">
    <source>
        <dbReference type="SAM" id="SignalP"/>
    </source>
</evidence>
<dbReference type="AlphaFoldDB" id="A0A1M6FJK9"/>